<organism evidence="1 2">
    <name type="scientific">Pseudolactococcus piscium MKFS47</name>
    <dbReference type="NCBI Taxonomy" id="297352"/>
    <lineage>
        <taxon>Bacteria</taxon>
        <taxon>Bacillati</taxon>
        <taxon>Bacillota</taxon>
        <taxon>Bacilli</taxon>
        <taxon>Lactobacillales</taxon>
        <taxon>Streptococcaceae</taxon>
        <taxon>Pseudolactococcus</taxon>
    </lineage>
</organism>
<accession>A0A0D6E022</accession>
<dbReference type="AlphaFoldDB" id="A0A0D6E022"/>
<reference evidence="2" key="1">
    <citation type="submission" date="2015-01" db="EMBL/GenBank/DDBJ databases">
        <authorList>
            <person name="Andreevskaya M."/>
        </authorList>
    </citation>
    <scope>NUCLEOTIDE SEQUENCE [LARGE SCALE GENOMIC DNA]</scope>
    <source>
        <strain evidence="2">MKFS47</strain>
        <plasmid evidence="2">III</plasmid>
    </source>
</reference>
<gene>
    <name evidence="1" type="ORF">LACPI_2358</name>
</gene>
<keyword evidence="1" id="KW-0614">Plasmid</keyword>
<dbReference type="HOGENOM" id="CLU_2633660_0_0_9"/>
<geneLocation type="plasmid" evidence="1 2">
    <name>III</name>
</geneLocation>
<name>A0A0D6E022_9LACT</name>
<protein>
    <submittedName>
        <fullName evidence="1">Uncharacterized protein</fullName>
    </submittedName>
</protein>
<dbReference type="RefSeq" id="WP_040526185.1">
    <property type="nucleotide sequence ID" value="NZ_LN774771.1"/>
</dbReference>
<evidence type="ECO:0000313" key="2">
    <source>
        <dbReference type="Proteomes" id="UP000033166"/>
    </source>
</evidence>
<proteinExistence type="predicted"/>
<dbReference type="Proteomes" id="UP000033166">
    <property type="component" value="Plasmid III"/>
</dbReference>
<sequence>MAFDLDTDNIKKVMTKKKNSNLPVNETKNEKRITCSYTLEPSVKEGLIKLARKQGYSNTSKFLNDLLKQNLKNENII</sequence>
<dbReference type="EMBL" id="LN774771">
    <property type="protein sequence ID" value="CEN29558.1"/>
    <property type="molecule type" value="Genomic_DNA"/>
</dbReference>
<evidence type="ECO:0000313" key="1">
    <source>
        <dbReference type="EMBL" id="CEN29558.1"/>
    </source>
</evidence>
<dbReference type="KEGG" id="lpk:LACPI_2358"/>